<dbReference type="GeneID" id="85346992"/>
<organism evidence="2 3">
    <name type="scientific">Colletotrichum costaricense</name>
    <dbReference type="NCBI Taxonomy" id="1209916"/>
    <lineage>
        <taxon>Eukaryota</taxon>
        <taxon>Fungi</taxon>
        <taxon>Dikarya</taxon>
        <taxon>Ascomycota</taxon>
        <taxon>Pezizomycotina</taxon>
        <taxon>Sordariomycetes</taxon>
        <taxon>Hypocreomycetidae</taxon>
        <taxon>Glomerellales</taxon>
        <taxon>Glomerellaceae</taxon>
        <taxon>Colletotrichum</taxon>
        <taxon>Colletotrichum acutatum species complex</taxon>
    </lineage>
</organism>
<keyword evidence="3" id="KW-1185">Reference proteome</keyword>
<reference evidence="2 3" key="1">
    <citation type="submission" date="2016-10" db="EMBL/GenBank/DDBJ databases">
        <title>The genome sequence of Colletotrichum fioriniae PJ7.</title>
        <authorList>
            <person name="Baroncelli R."/>
        </authorList>
    </citation>
    <scope>NUCLEOTIDE SEQUENCE [LARGE SCALE GENOMIC DNA]</scope>
    <source>
        <strain evidence="2 3">IMI 309622</strain>
    </source>
</reference>
<comment type="caution">
    <text evidence="2">The sequence shown here is derived from an EMBL/GenBank/DDBJ whole genome shotgun (WGS) entry which is preliminary data.</text>
</comment>
<gene>
    <name evidence="2" type="ORF">CCOS01_15304</name>
</gene>
<dbReference type="Proteomes" id="UP001240678">
    <property type="component" value="Unassembled WGS sequence"/>
</dbReference>
<proteinExistence type="predicted"/>
<dbReference type="EMBL" id="MOOE01000023">
    <property type="protein sequence ID" value="KAK1510473.1"/>
    <property type="molecule type" value="Genomic_DNA"/>
</dbReference>
<feature type="compositionally biased region" description="Basic and acidic residues" evidence="1">
    <location>
        <begin position="45"/>
        <end position="65"/>
    </location>
</feature>
<sequence>MPAGGPMARHQHANHRACLISNPSPIDVRDDEQRGRHGLGVSDWKASEKKEAGIEDVEMRRQPPRERRRAPNRLAAAGGRGLISTATSLQTVLPCCSLCLAGTARPILGQGSVVEKCGHVERHGVKEWKPWWTMAQGFTSQDPGVIQD</sequence>
<evidence type="ECO:0000313" key="2">
    <source>
        <dbReference type="EMBL" id="KAK1510473.1"/>
    </source>
</evidence>
<dbReference type="AlphaFoldDB" id="A0AAJ0DTI0"/>
<name>A0AAJ0DTI0_9PEZI</name>
<feature type="region of interest" description="Disordered" evidence="1">
    <location>
        <begin position="1"/>
        <end position="76"/>
    </location>
</feature>
<evidence type="ECO:0000256" key="1">
    <source>
        <dbReference type="SAM" id="MobiDB-lite"/>
    </source>
</evidence>
<protein>
    <submittedName>
        <fullName evidence="2">Uncharacterized protein</fullName>
    </submittedName>
</protein>
<evidence type="ECO:0000313" key="3">
    <source>
        <dbReference type="Proteomes" id="UP001240678"/>
    </source>
</evidence>
<accession>A0AAJ0DTI0</accession>
<dbReference type="RefSeq" id="XP_060306048.1">
    <property type="nucleotide sequence ID" value="XM_060463445.1"/>
</dbReference>